<gene>
    <name evidence="2" type="ORF">NP075_06750</name>
</gene>
<sequence length="94" mass="9621">MDQDQDPVPVDGAAQAVAAESAQAGDVTAENTVTVLGVDPAQHAQELLAEHVPLALLADLLVPTGDTSADILAAEGLPDEPWWTPQADGTAREA</sequence>
<reference evidence="2 3" key="1">
    <citation type="submission" date="2022-07" db="EMBL/GenBank/DDBJ databases">
        <title>Novel species in genus cellulomonas.</title>
        <authorList>
            <person name="Ye L."/>
        </authorList>
    </citation>
    <scope>NUCLEOTIDE SEQUENCE [LARGE SCALE GENOMIC DNA]</scope>
    <source>
        <strain evidence="3">zg-Y908</strain>
    </source>
</reference>
<accession>A0ABY5K7Z8</accession>
<dbReference type="EMBL" id="CP101989">
    <property type="protein sequence ID" value="UUI66404.1"/>
    <property type="molecule type" value="Genomic_DNA"/>
</dbReference>
<keyword evidence="3" id="KW-1185">Reference proteome</keyword>
<organism evidence="2 3">
    <name type="scientific">Cellulomonas wangsupingiae</name>
    <dbReference type="NCBI Taxonomy" id="2968085"/>
    <lineage>
        <taxon>Bacteria</taxon>
        <taxon>Bacillati</taxon>
        <taxon>Actinomycetota</taxon>
        <taxon>Actinomycetes</taxon>
        <taxon>Micrococcales</taxon>
        <taxon>Cellulomonadaceae</taxon>
        <taxon>Cellulomonas</taxon>
    </lineage>
</organism>
<protein>
    <submittedName>
        <fullName evidence="2">Uncharacterized protein</fullName>
    </submittedName>
</protein>
<evidence type="ECO:0000313" key="3">
    <source>
        <dbReference type="Proteomes" id="UP001317322"/>
    </source>
</evidence>
<name>A0ABY5K7Z8_9CELL</name>
<evidence type="ECO:0000256" key="1">
    <source>
        <dbReference type="SAM" id="MobiDB-lite"/>
    </source>
</evidence>
<feature type="compositionally biased region" description="Low complexity" evidence="1">
    <location>
        <begin position="7"/>
        <end position="26"/>
    </location>
</feature>
<dbReference type="Proteomes" id="UP001317322">
    <property type="component" value="Chromosome"/>
</dbReference>
<evidence type="ECO:0000313" key="2">
    <source>
        <dbReference type="EMBL" id="UUI66404.1"/>
    </source>
</evidence>
<feature type="region of interest" description="Disordered" evidence="1">
    <location>
        <begin position="1"/>
        <end position="26"/>
    </location>
</feature>
<proteinExistence type="predicted"/>
<dbReference type="RefSeq" id="WP_227564418.1">
    <property type="nucleotide sequence ID" value="NZ_CP101989.1"/>
</dbReference>